<protein>
    <submittedName>
        <fullName evidence="2">Putative integral membrane protein</fullName>
    </submittedName>
</protein>
<dbReference type="EMBL" id="JACHFZ010000002">
    <property type="protein sequence ID" value="MBB5291910.1"/>
    <property type="molecule type" value="Genomic_DNA"/>
</dbReference>
<keyword evidence="3" id="KW-1185">Reference proteome</keyword>
<feature type="transmembrane region" description="Helical" evidence="1">
    <location>
        <begin position="77"/>
        <end position="101"/>
    </location>
</feature>
<reference evidence="2 3" key="1">
    <citation type="submission" date="2020-08" db="EMBL/GenBank/DDBJ databases">
        <title>Genomic Encyclopedia of Type Strains, Phase IV (KMG-IV): sequencing the most valuable type-strain genomes for metagenomic binning, comparative biology and taxonomic classification.</title>
        <authorList>
            <person name="Goeker M."/>
        </authorList>
    </citation>
    <scope>NUCLEOTIDE SEQUENCE [LARGE SCALE GENOMIC DNA]</scope>
    <source>
        <strain evidence="2 3">DSM 25335</strain>
    </source>
</reference>
<keyword evidence="1" id="KW-0472">Membrane</keyword>
<dbReference type="InterPro" id="IPR046659">
    <property type="entry name" value="DUF6768"/>
</dbReference>
<evidence type="ECO:0000256" key="1">
    <source>
        <dbReference type="SAM" id="Phobius"/>
    </source>
</evidence>
<accession>A0A7W8HZM1</accession>
<dbReference type="Pfam" id="PF20556">
    <property type="entry name" value="DUF6768"/>
    <property type="match status" value="1"/>
</dbReference>
<gene>
    <name evidence="2" type="ORF">HNQ67_001424</name>
</gene>
<feature type="transmembrane region" description="Helical" evidence="1">
    <location>
        <begin position="44"/>
        <end position="65"/>
    </location>
</feature>
<dbReference type="Proteomes" id="UP000566663">
    <property type="component" value="Unassembled WGS sequence"/>
</dbReference>
<dbReference type="AlphaFoldDB" id="A0A7W8HZM1"/>
<name>A0A7W8HZM1_9CAUL</name>
<sequence>MTTDIDRMIEEALQGEEQALFRETAREPGFFGQALGVFDGRAGWANVVLMVAQTAAFFFGAWAAWRFFQADTPLSALHWGLPASVLILGSLVMKMALVPVVQANRMMRELKRLELQIAVARKG</sequence>
<evidence type="ECO:0000313" key="2">
    <source>
        <dbReference type="EMBL" id="MBB5291910.1"/>
    </source>
</evidence>
<organism evidence="2 3">
    <name type="scientific">Brevundimonas basaltis</name>
    <dbReference type="NCBI Taxonomy" id="472166"/>
    <lineage>
        <taxon>Bacteria</taxon>
        <taxon>Pseudomonadati</taxon>
        <taxon>Pseudomonadota</taxon>
        <taxon>Alphaproteobacteria</taxon>
        <taxon>Caulobacterales</taxon>
        <taxon>Caulobacteraceae</taxon>
        <taxon>Brevundimonas</taxon>
    </lineage>
</organism>
<keyword evidence="1" id="KW-0812">Transmembrane</keyword>
<dbReference type="RefSeq" id="WP_183253760.1">
    <property type="nucleotide sequence ID" value="NZ_BAAAFF010000005.1"/>
</dbReference>
<evidence type="ECO:0000313" key="3">
    <source>
        <dbReference type="Proteomes" id="UP000566663"/>
    </source>
</evidence>
<keyword evidence="1" id="KW-1133">Transmembrane helix</keyword>
<proteinExistence type="predicted"/>
<comment type="caution">
    <text evidence="2">The sequence shown here is derived from an EMBL/GenBank/DDBJ whole genome shotgun (WGS) entry which is preliminary data.</text>
</comment>